<keyword evidence="1" id="KW-0472">Membrane</keyword>
<reference evidence="2 3" key="1">
    <citation type="submission" date="2024-03" db="EMBL/GenBank/DDBJ databases">
        <title>Novel species of the genus Variovorax.</title>
        <authorList>
            <person name="Liu Q."/>
            <person name="Xin Y.-H."/>
        </authorList>
    </citation>
    <scope>NUCLEOTIDE SEQUENCE [LARGE SCALE GENOMIC DNA]</scope>
    <source>
        <strain evidence="2 3">KACC 18900</strain>
    </source>
</reference>
<comment type="caution">
    <text evidence="2">The sequence shown here is derived from an EMBL/GenBank/DDBJ whole genome shotgun (WGS) entry which is preliminary data.</text>
</comment>
<keyword evidence="1" id="KW-0812">Transmembrane</keyword>
<feature type="transmembrane region" description="Helical" evidence="1">
    <location>
        <begin position="103"/>
        <end position="128"/>
    </location>
</feature>
<organism evidence="2 3">
    <name type="scientific">Variovorax rhizosphaerae</name>
    <dbReference type="NCBI Taxonomy" id="1836200"/>
    <lineage>
        <taxon>Bacteria</taxon>
        <taxon>Pseudomonadati</taxon>
        <taxon>Pseudomonadota</taxon>
        <taxon>Betaproteobacteria</taxon>
        <taxon>Burkholderiales</taxon>
        <taxon>Comamonadaceae</taxon>
        <taxon>Variovorax</taxon>
    </lineage>
</organism>
<dbReference type="Pfam" id="PF14079">
    <property type="entry name" value="DUF4260"/>
    <property type="match status" value="1"/>
</dbReference>
<evidence type="ECO:0000313" key="2">
    <source>
        <dbReference type="EMBL" id="MEJ8845736.1"/>
    </source>
</evidence>
<dbReference type="RefSeq" id="WP_340340874.1">
    <property type="nucleotide sequence ID" value="NZ_JBBKZT010000001.1"/>
</dbReference>
<accession>A0ABU8WE26</accession>
<keyword evidence="3" id="KW-1185">Reference proteome</keyword>
<dbReference type="EMBL" id="JBBKZT010000001">
    <property type="protein sequence ID" value="MEJ8845736.1"/>
    <property type="molecule type" value="Genomic_DNA"/>
</dbReference>
<proteinExistence type="predicted"/>
<protein>
    <submittedName>
        <fullName evidence="2">DUF4260 domain-containing protein</fullName>
    </submittedName>
</protein>
<dbReference type="Proteomes" id="UP001385892">
    <property type="component" value="Unassembled WGS sequence"/>
</dbReference>
<evidence type="ECO:0000256" key="1">
    <source>
        <dbReference type="SAM" id="Phobius"/>
    </source>
</evidence>
<feature type="transmembrane region" description="Helical" evidence="1">
    <location>
        <begin position="62"/>
        <end position="82"/>
    </location>
</feature>
<gene>
    <name evidence="2" type="ORF">WKW82_03710</name>
</gene>
<sequence>MAEAAGFGAARLWRRAGQRDRGTTVAPILPGATRGGVRALLRLEGAVLLVGALIAYDQLGAGWSAFALLFLVPDLSLLGYLAGARSGAAIYNAAHSTLGPAALVALGVLGAQPVALAGGLIWLAHIGFDRLLGYGLKYGSGFGATHLGQVGARDAW</sequence>
<keyword evidence="1" id="KW-1133">Transmembrane helix</keyword>
<dbReference type="InterPro" id="IPR025356">
    <property type="entry name" value="DUF4260"/>
</dbReference>
<evidence type="ECO:0000313" key="3">
    <source>
        <dbReference type="Proteomes" id="UP001385892"/>
    </source>
</evidence>
<name>A0ABU8WE26_9BURK</name>